<feature type="compositionally biased region" description="Polar residues" evidence="1">
    <location>
        <begin position="111"/>
        <end position="123"/>
    </location>
</feature>
<accession>A0A834YA29</accession>
<proteinExistence type="predicted"/>
<feature type="compositionally biased region" description="Polar residues" evidence="1">
    <location>
        <begin position="192"/>
        <end position="206"/>
    </location>
</feature>
<name>A0A834YA29_TETSI</name>
<feature type="compositionally biased region" description="Basic and acidic residues" evidence="1">
    <location>
        <begin position="124"/>
        <end position="148"/>
    </location>
</feature>
<keyword evidence="2" id="KW-0812">Transmembrane</keyword>
<evidence type="ECO:0000313" key="3">
    <source>
        <dbReference type="EMBL" id="KAF8369890.1"/>
    </source>
</evidence>
<evidence type="ECO:0000256" key="1">
    <source>
        <dbReference type="SAM" id="MobiDB-lite"/>
    </source>
</evidence>
<gene>
    <name evidence="3" type="ORF">HHK36_032084</name>
</gene>
<reference evidence="3 4" key="1">
    <citation type="submission" date="2020-04" db="EMBL/GenBank/DDBJ databases">
        <title>Plant Genome Project.</title>
        <authorList>
            <person name="Zhang R.-G."/>
        </authorList>
    </citation>
    <scope>NUCLEOTIDE SEQUENCE [LARGE SCALE GENOMIC DNA]</scope>
    <source>
        <strain evidence="3">YNK0</strain>
        <tissue evidence="3">Leaf</tissue>
    </source>
</reference>
<dbReference type="OrthoDB" id="1886721at2759"/>
<dbReference type="AlphaFoldDB" id="A0A834YA29"/>
<feature type="region of interest" description="Disordered" evidence="1">
    <location>
        <begin position="101"/>
        <end position="208"/>
    </location>
</feature>
<keyword evidence="2" id="KW-0472">Membrane</keyword>
<dbReference type="Proteomes" id="UP000655225">
    <property type="component" value="Unassembled WGS sequence"/>
</dbReference>
<dbReference type="EMBL" id="JABCRI010000423">
    <property type="protein sequence ID" value="KAF8369890.1"/>
    <property type="molecule type" value="Genomic_DNA"/>
</dbReference>
<keyword evidence="4" id="KW-1185">Reference proteome</keyword>
<sequence>MKIGAKDKFLLCFRPVVMEGAIDSDRNVGSGNPLFTYIAVADKGNLMIPAILSSLPEKTSMVPAGETKVPGGETVDRRRKRKARKLLSQILKAVVFESSLRKKTRNKKDQQNSSYRSKCNLSAKNDKISDVTDEESVHRKLEDDDRKTVPTGSSQSSSSSFSSSCSSSVASTSQISESKNSRSLSERKKSCRSNSFEPKQNNSVQELGQKPKKMVAGYYSGLYLLLISLSVMVFWGRVCAVLCTATWLYFVSRWDSGDEQPENVIKSPEINSREYKKKVIMEGLLERNHRRGQ</sequence>
<evidence type="ECO:0000313" key="4">
    <source>
        <dbReference type="Proteomes" id="UP000655225"/>
    </source>
</evidence>
<feature type="region of interest" description="Disordered" evidence="1">
    <location>
        <begin position="62"/>
        <end position="81"/>
    </location>
</feature>
<protein>
    <submittedName>
        <fullName evidence="3">Uncharacterized protein</fullName>
    </submittedName>
</protein>
<comment type="caution">
    <text evidence="3">The sequence shown here is derived from an EMBL/GenBank/DDBJ whole genome shotgun (WGS) entry which is preliminary data.</text>
</comment>
<dbReference type="InterPro" id="IPR040411">
    <property type="entry name" value="At5g23160-like"/>
</dbReference>
<keyword evidence="2" id="KW-1133">Transmembrane helix</keyword>
<dbReference type="PANTHER" id="PTHR34379">
    <property type="entry name" value="OS07G0553800 PROTEIN"/>
    <property type="match status" value="1"/>
</dbReference>
<organism evidence="3 4">
    <name type="scientific">Tetracentron sinense</name>
    <name type="common">Spur-leaf</name>
    <dbReference type="NCBI Taxonomy" id="13715"/>
    <lineage>
        <taxon>Eukaryota</taxon>
        <taxon>Viridiplantae</taxon>
        <taxon>Streptophyta</taxon>
        <taxon>Embryophyta</taxon>
        <taxon>Tracheophyta</taxon>
        <taxon>Spermatophyta</taxon>
        <taxon>Magnoliopsida</taxon>
        <taxon>Trochodendrales</taxon>
        <taxon>Trochodendraceae</taxon>
        <taxon>Tetracentron</taxon>
    </lineage>
</organism>
<feature type="compositionally biased region" description="Low complexity" evidence="1">
    <location>
        <begin position="153"/>
        <end position="178"/>
    </location>
</feature>
<dbReference type="PANTHER" id="PTHR34379:SF6">
    <property type="entry name" value="PROTEIN 3F"/>
    <property type="match status" value="1"/>
</dbReference>
<feature type="transmembrane region" description="Helical" evidence="2">
    <location>
        <begin position="222"/>
        <end position="250"/>
    </location>
</feature>
<evidence type="ECO:0000256" key="2">
    <source>
        <dbReference type="SAM" id="Phobius"/>
    </source>
</evidence>
<dbReference type="OMA" id="IDTHQAN"/>